<keyword evidence="1" id="KW-0238">DNA-binding</keyword>
<evidence type="ECO:0000256" key="1">
    <source>
        <dbReference type="ARBA" id="ARBA00023125"/>
    </source>
</evidence>
<gene>
    <name evidence="3" type="ORF">DFQ01_103184</name>
</gene>
<dbReference type="InterPro" id="IPR001387">
    <property type="entry name" value="Cro/C1-type_HTH"/>
</dbReference>
<dbReference type="Proteomes" id="UP000246635">
    <property type="component" value="Unassembled WGS sequence"/>
</dbReference>
<reference evidence="3 4" key="1">
    <citation type="submission" date="2018-05" db="EMBL/GenBank/DDBJ databases">
        <title>Genomic Encyclopedia of Type Strains, Phase III (KMG-III): the genomes of soil and plant-associated and newly described type strains.</title>
        <authorList>
            <person name="Whitman W."/>
        </authorList>
    </citation>
    <scope>NUCLEOTIDE SEQUENCE [LARGE SCALE GENOMIC DNA]</scope>
    <source>
        <strain evidence="3 4">CECT 5696</strain>
    </source>
</reference>
<dbReference type="GO" id="GO:0003677">
    <property type="term" value="F:DNA binding"/>
    <property type="evidence" value="ECO:0007669"/>
    <property type="project" value="UniProtKB-KW"/>
</dbReference>
<dbReference type="Gene3D" id="1.10.260.40">
    <property type="entry name" value="lambda repressor-like DNA-binding domains"/>
    <property type="match status" value="1"/>
</dbReference>
<dbReference type="Pfam" id="PF01381">
    <property type="entry name" value="HTH_3"/>
    <property type="match status" value="1"/>
</dbReference>
<evidence type="ECO:0000313" key="4">
    <source>
        <dbReference type="Proteomes" id="UP000246635"/>
    </source>
</evidence>
<dbReference type="PROSITE" id="PS50943">
    <property type="entry name" value="HTH_CROC1"/>
    <property type="match status" value="1"/>
</dbReference>
<keyword evidence="4" id="KW-1185">Reference proteome</keyword>
<proteinExistence type="predicted"/>
<evidence type="ECO:0000313" key="3">
    <source>
        <dbReference type="EMBL" id="PWW06282.1"/>
    </source>
</evidence>
<name>A0A2V2YX12_9BACL</name>
<comment type="caution">
    <text evidence="3">The sequence shown here is derived from an EMBL/GenBank/DDBJ whole genome shotgun (WGS) entry which is preliminary data.</text>
</comment>
<dbReference type="SUPFAM" id="SSF47413">
    <property type="entry name" value="lambda repressor-like DNA-binding domains"/>
    <property type="match status" value="1"/>
</dbReference>
<dbReference type="PANTHER" id="PTHR46558:SF4">
    <property type="entry name" value="DNA-BIDING PHAGE PROTEIN"/>
    <property type="match status" value="1"/>
</dbReference>
<evidence type="ECO:0000259" key="2">
    <source>
        <dbReference type="PROSITE" id="PS50943"/>
    </source>
</evidence>
<accession>A0A2V2YX12</accession>
<organism evidence="3 4">
    <name type="scientific">Paenibacillus cellulosilyticus</name>
    <dbReference type="NCBI Taxonomy" id="375489"/>
    <lineage>
        <taxon>Bacteria</taxon>
        <taxon>Bacillati</taxon>
        <taxon>Bacillota</taxon>
        <taxon>Bacilli</taxon>
        <taxon>Bacillales</taxon>
        <taxon>Paenibacillaceae</taxon>
        <taxon>Paenibacillus</taxon>
    </lineage>
</organism>
<dbReference type="CDD" id="cd00093">
    <property type="entry name" value="HTH_XRE"/>
    <property type="match status" value="1"/>
</dbReference>
<dbReference type="PANTHER" id="PTHR46558">
    <property type="entry name" value="TRACRIPTIONAL REGULATORY PROTEIN-RELATED-RELATED"/>
    <property type="match status" value="1"/>
</dbReference>
<dbReference type="SMART" id="SM00530">
    <property type="entry name" value="HTH_XRE"/>
    <property type="match status" value="1"/>
</dbReference>
<protein>
    <submittedName>
        <fullName evidence="3">Putative transcriptional regulator</fullName>
    </submittedName>
</protein>
<dbReference type="RefSeq" id="WP_219993691.1">
    <property type="nucleotide sequence ID" value="NZ_CP054609.1"/>
</dbReference>
<dbReference type="AlphaFoldDB" id="A0A2V2YX12"/>
<dbReference type="EMBL" id="QGTQ01000003">
    <property type="protein sequence ID" value="PWW06282.1"/>
    <property type="molecule type" value="Genomic_DNA"/>
</dbReference>
<dbReference type="InterPro" id="IPR010982">
    <property type="entry name" value="Lambda_DNA-bd_dom_sf"/>
</dbReference>
<feature type="domain" description="HTH cro/C1-type" evidence="2">
    <location>
        <begin position="6"/>
        <end position="60"/>
    </location>
</feature>
<sequence>MKNDRMIALRDSNNLTQEQLAEAVGLSQSMIAHIEAGRKEPSKKFKISIAKHFNVSVEWLFYEEINDQKSLFYVS</sequence>